<sequence>MCSENPLYLHFLTDITCWVLFLKHYLCDTIILMYLAIF</sequence>
<dbReference type="EMBL" id="GBXM01018465">
    <property type="protein sequence ID" value="JAH90112.1"/>
    <property type="molecule type" value="Transcribed_RNA"/>
</dbReference>
<accession>A0A0E9WIC0</accession>
<evidence type="ECO:0000313" key="2">
    <source>
        <dbReference type="EMBL" id="JAH90112.1"/>
    </source>
</evidence>
<evidence type="ECO:0000256" key="1">
    <source>
        <dbReference type="SAM" id="Phobius"/>
    </source>
</evidence>
<keyword evidence="1" id="KW-0472">Membrane</keyword>
<proteinExistence type="predicted"/>
<name>A0A0E9WIC0_ANGAN</name>
<feature type="transmembrane region" description="Helical" evidence="1">
    <location>
        <begin position="15"/>
        <end position="37"/>
    </location>
</feature>
<dbReference type="AlphaFoldDB" id="A0A0E9WIC0"/>
<reference evidence="2" key="1">
    <citation type="submission" date="2014-11" db="EMBL/GenBank/DDBJ databases">
        <authorList>
            <person name="Amaro Gonzalez C."/>
        </authorList>
    </citation>
    <scope>NUCLEOTIDE SEQUENCE</scope>
</reference>
<keyword evidence="1" id="KW-1133">Transmembrane helix</keyword>
<keyword evidence="1" id="KW-0812">Transmembrane</keyword>
<protein>
    <submittedName>
        <fullName evidence="2">Uncharacterized protein</fullName>
    </submittedName>
</protein>
<reference evidence="2" key="2">
    <citation type="journal article" date="2015" name="Fish Shellfish Immunol.">
        <title>Early steps in the European eel (Anguilla anguilla)-Vibrio vulnificus interaction in the gills: Role of the RtxA13 toxin.</title>
        <authorList>
            <person name="Callol A."/>
            <person name="Pajuelo D."/>
            <person name="Ebbesson L."/>
            <person name="Teles M."/>
            <person name="MacKenzie S."/>
            <person name="Amaro C."/>
        </authorList>
    </citation>
    <scope>NUCLEOTIDE SEQUENCE</scope>
</reference>
<organism evidence="2">
    <name type="scientific">Anguilla anguilla</name>
    <name type="common">European freshwater eel</name>
    <name type="synonym">Muraena anguilla</name>
    <dbReference type="NCBI Taxonomy" id="7936"/>
    <lineage>
        <taxon>Eukaryota</taxon>
        <taxon>Metazoa</taxon>
        <taxon>Chordata</taxon>
        <taxon>Craniata</taxon>
        <taxon>Vertebrata</taxon>
        <taxon>Euteleostomi</taxon>
        <taxon>Actinopterygii</taxon>
        <taxon>Neopterygii</taxon>
        <taxon>Teleostei</taxon>
        <taxon>Anguilliformes</taxon>
        <taxon>Anguillidae</taxon>
        <taxon>Anguilla</taxon>
    </lineage>
</organism>